<evidence type="ECO:0000313" key="2">
    <source>
        <dbReference type="Proteomes" id="UP000256379"/>
    </source>
</evidence>
<dbReference type="Proteomes" id="UP000256379">
    <property type="component" value="Unassembled WGS sequence"/>
</dbReference>
<keyword evidence="2" id="KW-1185">Reference proteome</keyword>
<sequence>MGFKSLHELKEFIKEFETELRNKDFVTKSDKFANENVNTKGKKKSKAKCLNDSITQEKQDNTSNKGIYDNHIQDISNILKNKLSSKTKEA</sequence>
<protein>
    <submittedName>
        <fullName evidence="1">Uncharacterized protein</fullName>
    </submittedName>
</protein>
<evidence type="ECO:0000313" key="1">
    <source>
        <dbReference type="EMBL" id="RDU67680.1"/>
    </source>
</evidence>
<comment type="caution">
    <text evidence="1">The sequence shown here is derived from an EMBL/GenBank/DDBJ whole genome shotgun (WGS) entry which is preliminary data.</text>
</comment>
<gene>
    <name evidence="1" type="ORF">CQA53_01390</name>
</gene>
<dbReference type="AlphaFoldDB" id="A0A3D8IRR9"/>
<proteinExistence type="predicted"/>
<organism evidence="1 2">
    <name type="scientific">Helicobacter didelphidarum</name>
    <dbReference type="NCBI Taxonomy" id="2040648"/>
    <lineage>
        <taxon>Bacteria</taxon>
        <taxon>Pseudomonadati</taxon>
        <taxon>Campylobacterota</taxon>
        <taxon>Epsilonproteobacteria</taxon>
        <taxon>Campylobacterales</taxon>
        <taxon>Helicobacteraceae</taxon>
        <taxon>Helicobacter</taxon>
    </lineage>
</organism>
<name>A0A3D8IRR9_9HELI</name>
<dbReference type="EMBL" id="NXLQ01000001">
    <property type="protein sequence ID" value="RDU67680.1"/>
    <property type="molecule type" value="Genomic_DNA"/>
</dbReference>
<reference evidence="1 2" key="1">
    <citation type="submission" date="2018-04" db="EMBL/GenBank/DDBJ databases">
        <title>Novel Campyloabacter and Helicobacter Species and Strains.</title>
        <authorList>
            <person name="Mannion A.J."/>
            <person name="Shen Z."/>
            <person name="Fox J.G."/>
        </authorList>
    </citation>
    <scope>NUCLEOTIDE SEQUENCE [LARGE SCALE GENOMIC DNA]</scope>
    <source>
        <strain evidence="1 2">MIT 17-337</strain>
    </source>
</reference>
<accession>A0A3D8IRR9</accession>
<dbReference type="RefSeq" id="WP_115542207.1">
    <property type="nucleotide sequence ID" value="NZ_NXLQ01000001.1"/>
</dbReference>